<organism evidence="8 9">
    <name type="scientific">Leucothrix arctica</name>
    <dbReference type="NCBI Taxonomy" id="1481894"/>
    <lineage>
        <taxon>Bacteria</taxon>
        <taxon>Pseudomonadati</taxon>
        <taxon>Pseudomonadota</taxon>
        <taxon>Gammaproteobacteria</taxon>
        <taxon>Thiotrichales</taxon>
        <taxon>Thiotrichaceae</taxon>
        <taxon>Leucothrix</taxon>
    </lineage>
</organism>
<keyword evidence="6 7" id="KW-0472">Membrane</keyword>
<dbReference type="GO" id="GO:0043190">
    <property type="term" value="C:ATP-binding cassette (ABC) transporter complex"/>
    <property type="evidence" value="ECO:0007669"/>
    <property type="project" value="InterPro"/>
</dbReference>
<dbReference type="AlphaFoldDB" id="A0A317CBL9"/>
<dbReference type="InterPro" id="IPR051611">
    <property type="entry name" value="ECF_transporter_component"/>
</dbReference>
<evidence type="ECO:0000256" key="6">
    <source>
        <dbReference type="ARBA" id="ARBA00023136"/>
    </source>
</evidence>
<name>A0A317CBL9_9GAMM</name>
<evidence type="ECO:0000256" key="7">
    <source>
        <dbReference type="SAM" id="Phobius"/>
    </source>
</evidence>
<dbReference type="PANTHER" id="PTHR34857">
    <property type="entry name" value="SLL0384 PROTEIN"/>
    <property type="match status" value="1"/>
</dbReference>
<protein>
    <submittedName>
        <fullName evidence="8">Cobalt ECF transporter T component CbiQ</fullName>
    </submittedName>
</protein>
<accession>A0A317CBL9</accession>
<comment type="similarity">
    <text evidence="2">Belongs to the CbiQ family.</text>
</comment>
<sequence length="262" mass="29558">MPQFLEHSMTAWKGQRIEHKPSLVDSFDPRARILMAVIFALLVVFSKNLLLPFIGLIIAFVFACLASLHLKRTFRRVIAMDLFVAMMIIMLPFTVTGDELFNVFGLSASKEGFMLAIAIALKANAVVLTMLALVGTMEASTLGHALGRLKVPEKLVHLLLFTVRYLDVISREYRRMRKAMRARAFVPKTNVHTLRSIGYLVGMLLVRSLERSERIYDAMKCRGYCGKLYLFDTMAWQQRDTGLIILAVLFAIFSIASGAYTV</sequence>
<dbReference type="InterPro" id="IPR003339">
    <property type="entry name" value="ABC/ECF_trnsptr_transmembrane"/>
</dbReference>
<comment type="caution">
    <text evidence="8">The sequence shown here is derived from an EMBL/GenBank/DDBJ whole genome shotgun (WGS) entry which is preliminary data.</text>
</comment>
<dbReference type="RefSeq" id="WP_109823700.1">
    <property type="nucleotide sequence ID" value="NZ_QGKL01000033.1"/>
</dbReference>
<keyword evidence="5 7" id="KW-1133">Transmembrane helix</keyword>
<feature type="transmembrane region" description="Helical" evidence="7">
    <location>
        <begin position="50"/>
        <end position="70"/>
    </location>
</feature>
<dbReference type="Pfam" id="PF02361">
    <property type="entry name" value="CbiQ"/>
    <property type="match status" value="1"/>
</dbReference>
<dbReference type="CDD" id="cd16914">
    <property type="entry name" value="EcfT"/>
    <property type="match status" value="1"/>
</dbReference>
<evidence type="ECO:0000313" key="8">
    <source>
        <dbReference type="EMBL" id="PWQ95521.1"/>
    </source>
</evidence>
<dbReference type="Proteomes" id="UP000245506">
    <property type="component" value="Unassembled WGS sequence"/>
</dbReference>
<feature type="transmembrane region" description="Helical" evidence="7">
    <location>
        <begin position="243"/>
        <end position="261"/>
    </location>
</feature>
<feature type="transmembrane region" description="Helical" evidence="7">
    <location>
        <begin position="113"/>
        <end position="135"/>
    </location>
</feature>
<feature type="transmembrane region" description="Helical" evidence="7">
    <location>
        <begin position="82"/>
        <end position="101"/>
    </location>
</feature>
<keyword evidence="4 7" id="KW-0812">Transmembrane</keyword>
<evidence type="ECO:0000256" key="1">
    <source>
        <dbReference type="ARBA" id="ARBA00004651"/>
    </source>
</evidence>
<comment type="subcellular location">
    <subcellularLocation>
        <location evidence="1">Cell membrane</location>
        <topology evidence="1">Multi-pass membrane protein</topology>
    </subcellularLocation>
</comment>
<evidence type="ECO:0000313" key="9">
    <source>
        <dbReference type="Proteomes" id="UP000245506"/>
    </source>
</evidence>
<gene>
    <name evidence="8" type="primary">cbiQ</name>
    <name evidence="8" type="ORF">DKT75_12110</name>
</gene>
<evidence type="ECO:0000256" key="2">
    <source>
        <dbReference type="ARBA" id="ARBA00008564"/>
    </source>
</evidence>
<keyword evidence="3" id="KW-1003">Cell membrane</keyword>
<dbReference type="GO" id="GO:0006824">
    <property type="term" value="P:cobalt ion transport"/>
    <property type="evidence" value="ECO:0007669"/>
    <property type="project" value="InterPro"/>
</dbReference>
<dbReference type="NCBIfam" id="TIGR02454">
    <property type="entry name" value="ECF_T_CbiQ"/>
    <property type="match status" value="1"/>
</dbReference>
<dbReference type="InterPro" id="IPR012809">
    <property type="entry name" value="ECF_CbiQ"/>
</dbReference>
<dbReference type="PANTHER" id="PTHR34857:SF2">
    <property type="entry name" value="SLL0384 PROTEIN"/>
    <property type="match status" value="1"/>
</dbReference>
<dbReference type="EMBL" id="QGKL01000033">
    <property type="protein sequence ID" value="PWQ95521.1"/>
    <property type="molecule type" value="Genomic_DNA"/>
</dbReference>
<evidence type="ECO:0000256" key="4">
    <source>
        <dbReference type="ARBA" id="ARBA00022692"/>
    </source>
</evidence>
<evidence type="ECO:0000256" key="5">
    <source>
        <dbReference type="ARBA" id="ARBA00022989"/>
    </source>
</evidence>
<proteinExistence type="inferred from homology"/>
<evidence type="ECO:0000256" key="3">
    <source>
        <dbReference type="ARBA" id="ARBA00022475"/>
    </source>
</evidence>
<keyword evidence="9" id="KW-1185">Reference proteome</keyword>
<reference evidence="8 9" key="1">
    <citation type="submission" date="2018-05" db="EMBL/GenBank/DDBJ databases">
        <title>Leucothrix arctica sp. nov., isolated from Arctic seawater.</title>
        <authorList>
            <person name="Choi A."/>
            <person name="Baek K."/>
        </authorList>
    </citation>
    <scope>NUCLEOTIDE SEQUENCE [LARGE SCALE GENOMIC DNA]</scope>
    <source>
        <strain evidence="8 9">IMCC9719</strain>
    </source>
</reference>
<dbReference type="OrthoDB" id="4533at2"/>